<gene>
    <name evidence="3" type="ORF">PgNI_08866</name>
</gene>
<feature type="compositionally biased region" description="Basic residues" evidence="1">
    <location>
        <begin position="521"/>
        <end position="532"/>
    </location>
</feature>
<keyword evidence="2" id="KW-1185">Reference proteome</keyword>
<feature type="compositionally biased region" description="Acidic residues" evidence="1">
    <location>
        <begin position="178"/>
        <end position="191"/>
    </location>
</feature>
<evidence type="ECO:0000256" key="1">
    <source>
        <dbReference type="SAM" id="MobiDB-lite"/>
    </source>
</evidence>
<dbReference type="Proteomes" id="UP000515153">
    <property type="component" value="Chromosome V"/>
</dbReference>
<proteinExistence type="predicted"/>
<name>A0A6P8AVS9_PYRGI</name>
<evidence type="ECO:0008006" key="4">
    <source>
        <dbReference type="Google" id="ProtNLM"/>
    </source>
</evidence>
<organism evidence="2 3">
    <name type="scientific">Pyricularia grisea</name>
    <name type="common">Crabgrass-specific blast fungus</name>
    <name type="synonym">Magnaporthe grisea</name>
    <dbReference type="NCBI Taxonomy" id="148305"/>
    <lineage>
        <taxon>Eukaryota</taxon>
        <taxon>Fungi</taxon>
        <taxon>Dikarya</taxon>
        <taxon>Ascomycota</taxon>
        <taxon>Pezizomycotina</taxon>
        <taxon>Sordariomycetes</taxon>
        <taxon>Sordariomycetidae</taxon>
        <taxon>Magnaporthales</taxon>
        <taxon>Pyriculariaceae</taxon>
        <taxon>Pyricularia</taxon>
    </lineage>
</organism>
<dbReference type="KEGG" id="pgri:PgNI_08866"/>
<accession>A0A6P8AVS9</accession>
<feature type="region of interest" description="Disordered" evidence="1">
    <location>
        <begin position="322"/>
        <end position="553"/>
    </location>
</feature>
<dbReference type="AlphaFoldDB" id="A0A6P8AVS9"/>
<reference evidence="3" key="3">
    <citation type="submission" date="2025-08" db="UniProtKB">
        <authorList>
            <consortium name="RefSeq"/>
        </authorList>
    </citation>
    <scope>IDENTIFICATION</scope>
    <source>
        <strain evidence="3">NI907</strain>
    </source>
</reference>
<protein>
    <recommendedName>
        <fullName evidence="4">RED-like N-terminal domain-containing protein</fullName>
    </recommendedName>
</protein>
<feature type="compositionally biased region" description="Basic and acidic residues" evidence="1">
    <location>
        <begin position="146"/>
        <end position="176"/>
    </location>
</feature>
<feature type="compositionally biased region" description="Basic and acidic residues" evidence="1">
    <location>
        <begin position="322"/>
        <end position="332"/>
    </location>
</feature>
<feature type="region of interest" description="Disordered" evidence="1">
    <location>
        <begin position="1"/>
        <end position="107"/>
    </location>
</feature>
<feature type="compositionally biased region" description="Basic and acidic residues" evidence="1">
    <location>
        <begin position="454"/>
        <end position="480"/>
    </location>
</feature>
<reference evidence="3" key="2">
    <citation type="submission" date="2019-10" db="EMBL/GenBank/DDBJ databases">
        <authorList>
            <consortium name="NCBI Genome Project"/>
        </authorList>
    </citation>
    <scope>NUCLEOTIDE SEQUENCE</scope>
    <source>
        <strain evidence="3">NI907</strain>
    </source>
</reference>
<feature type="compositionally biased region" description="Basic and acidic residues" evidence="1">
    <location>
        <begin position="91"/>
        <end position="107"/>
    </location>
</feature>
<sequence length="553" mass="60595">MNNDQFRRLIGANGEKAKSSGEDDSPSATKPAVASALGSRLKSSIPMTPRSLGGSSHNLFAKQLAERDQANQKQKRFRTSAPKGSRLAEGYVDRARLRNGDDADAERDAKLKAIEKLRDDKEIDEDEYEARRRKILAESDSRPKGLDFELLAKARKGENTADEERSPSADAKRTESPQEGDEEDGFDDAFEQIESAEVQAITKEKAKKKGQFATKPVAPGGKRSRDQILAELKAAREAAKAKEEQALGNRFKKIGAQKAPGTRFERDSKGREVMIIVDQDGHEKRKVRKLAAEELEEKAAFVPDKNAEILGMEVPEIYKKKQEEAEQKKAAAAEEDDDIFNDVGDYNPLAGMDSDSDDSSDEEGAVSEERPSKRLKDDETGTGTGTASKSASKEASHSVDQPQSATAAIPVARKDWFKGSKTGLVSEESRKTSAASDPAVLAALRKAKSLNAEAKSEEEKQKAEREERLKKMLKDSTRDAEDMDMGFGTSRMADEEDLEEKDIKLSAWGNDGDDNEQGAGKAKRKRGGKKRKGDVNSAADVLQAMERQKASNA</sequence>
<evidence type="ECO:0000313" key="3">
    <source>
        <dbReference type="RefSeq" id="XP_030978995.1"/>
    </source>
</evidence>
<feature type="region of interest" description="Disordered" evidence="1">
    <location>
        <begin position="146"/>
        <end position="225"/>
    </location>
</feature>
<evidence type="ECO:0000313" key="2">
    <source>
        <dbReference type="Proteomes" id="UP000515153"/>
    </source>
</evidence>
<feature type="compositionally biased region" description="Acidic residues" evidence="1">
    <location>
        <begin position="354"/>
        <end position="366"/>
    </location>
</feature>
<feature type="compositionally biased region" description="Basic and acidic residues" evidence="1">
    <location>
        <begin position="367"/>
        <end position="379"/>
    </location>
</feature>
<reference evidence="2 3" key="1">
    <citation type="journal article" date="2019" name="Mol. Biol. Evol.">
        <title>Blast fungal genomes show frequent chromosomal changes, gene gains and losses, and effector gene turnover.</title>
        <authorList>
            <person name="Gomez Luciano L.B."/>
            <person name="Jason Tsai I."/>
            <person name="Chuma I."/>
            <person name="Tosa Y."/>
            <person name="Chen Y.H."/>
            <person name="Li J.Y."/>
            <person name="Li M.Y."/>
            <person name="Jade Lu M.Y."/>
            <person name="Nakayashiki H."/>
            <person name="Li W.H."/>
        </authorList>
    </citation>
    <scope>NUCLEOTIDE SEQUENCE [LARGE SCALE GENOMIC DNA]</scope>
    <source>
        <strain evidence="2 3">NI907</strain>
    </source>
</reference>
<dbReference type="PANTHER" id="PTHR12765">
    <property type="entry name" value="RED PROTEIN IK FACTOR CYTOKINE IK"/>
    <property type="match status" value="1"/>
</dbReference>
<dbReference type="InterPro" id="IPR039896">
    <property type="entry name" value="Red-like"/>
</dbReference>
<dbReference type="RefSeq" id="XP_030978995.1">
    <property type="nucleotide sequence ID" value="XM_031128856.1"/>
</dbReference>
<dbReference type="GeneID" id="41963764"/>